<keyword evidence="5" id="KW-1185">Reference proteome</keyword>
<evidence type="ECO:0000313" key="5">
    <source>
        <dbReference type="Proteomes" id="UP001374579"/>
    </source>
</evidence>
<feature type="domain" description="Ig-like" evidence="3">
    <location>
        <begin position="237"/>
        <end position="295"/>
    </location>
</feature>
<proteinExistence type="predicted"/>
<dbReference type="AlphaFoldDB" id="A0AAN9APT6"/>
<evidence type="ECO:0000313" key="4">
    <source>
        <dbReference type="EMBL" id="KAK7090771.1"/>
    </source>
</evidence>
<evidence type="ECO:0000259" key="3">
    <source>
        <dbReference type="PROSITE" id="PS50835"/>
    </source>
</evidence>
<keyword evidence="1" id="KW-0472">Membrane</keyword>
<comment type="caution">
    <text evidence="4">The sequence shown here is derived from an EMBL/GenBank/DDBJ whole genome shotgun (WGS) entry which is preliminary data.</text>
</comment>
<dbReference type="EMBL" id="JBAMIC010000024">
    <property type="protein sequence ID" value="KAK7090771.1"/>
    <property type="molecule type" value="Genomic_DNA"/>
</dbReference>
<organism evidence="4 5">
    <name type="scientific">Littorina saxatilis</name>
    <dbReference type="NCBI Taxonomy" id="31220"/>
    <lineage>
        <taxon>Eukaryota</taxon>
        <taxon>Metazoa</taxon>
        <taxon>Spiralia</taxon>
        <taxon>Lophotrochozoa</taxon>
        <taxon>Mollusca</taxon>
        <taxon>Gastropoda</taxon>
        <taxon>Caenogastropoda</taxon>
        <taxon>Littorinimorpha</taxon>
        <taxon>Littorinoidea</taxon>
        <taxon>Littorinidae</taxon>
        <taxon>Littorina</taxon>
    </lineage>
</organism>
<protein>
    <recommendedName>
        <fullName evidence="3">Ig-like domain-containing protein</fullName>
    </recommendedName>
</protein>
<feature type="chain" id="PRO_5042841373" description="Ig-like domain-containing protein" evidence="2">
    <location>
        <begin position="20"/>
        <end position="485"/>
    </location>
</feature>
<evidence type="ECO:0000256" key="1">
    <source>
        <dbReference type="SAM" id="Phobius"/>
    </source>
</evidence>
<dbReference type="PROSITE" id="PS50835">
    <property type="entry name" value="IG_LIKE"/>
    <property type="match status" value="1"/>
</dbReference>
<evidence type="ECO:0000256" key="2">
    <source>
        <dbReference type="SAM" id="SignalP"/>
    </source>
</evidence>
<keyword evidence="2" id="KW-0732">Signal</keyword>
<gene>
    <name evidence="4" type="ORF">V1264_010528</name>
</gene>
<sequence length="485" mass="53448">MSLNLILLLLTALLCTGYGQQISNCGEQNRVDADEGRAFNLTCTHAFRSPLQWVLHRPDGSVITLATCSLPALACNSSSSNYNAVYTQRYVSTLTVQQNLRTSIAGRVSCYVSVSQTYCDVRVVYPAKKVSNSSVAMNMMNWTLSASVDVNKIYASDGRYICQWTFSDWTAAQMQTNEMTIDQNFTEAGKEFNNGKCAFGGVPMPTSDGVYNYCLAVNPGEGILAKESFQIRQPGSPTLDHCPAVITEGNDVKCTCRYSDSSPPALVTWFPGTDFNALLQLLDVRMTQNGTNYTCSQYWGGDYQNQITYTLHVMPRLTPKDESDMTAEITGGVVVFVVAALVVAVVVMWIKTCNPVYADPRRRSEVEDSHVYSDLASFYEQNVPAPSENSATQYENAGFDEEQSDYLELFEPETTETTASPPTPSRQQAECVVATCETDAATPEEQYENTIGKRSLAATESYYENTLAEEKKDADGGHYENISSV</sequence>
<dbReference type="SUPFAM" id="SSF48726">
    <property type="entry name" value="Immunoglobulin"/>
    <property type="match status" value="1"/>
</dbReference>
<dbReference type="InterPro" id="IPR007110">
    <property type="entry name" value="Ig-like_dom"/>
</dbReference>
<dbReference type="Proteomes" id="UP001374579">
    <property type="component" value="Unassembled WGS sequence"/>
</dbReference>
<feature type="transmembrane region" description="Helical" evidence="1">
    <location>
        <begin position="329"/>
        <end position="350"/>
    </location>
</feature>
<keyword evidence="1" id="KW-1133">Transmembrane helix</keyword>
<accession>A0AAN9APT6</accession>
<name>A0AAN9APT6_9CAEN</name>
<keyword evidence="1" id="KW-0812">Transmembrane</keyword>
<dbReference type="InterPro" id="IPR036179">
    <property type="entry name" value="Ig-like_dom_sf"/>
</dbReference>
<reference evidence="4 5" key="1">
    <citation type="submission" date="2024-02" db="EMBL/GenBank/DDBJ databases">
        <title>Chromosome-scale genome assembly of the rough periwinkle Littorina saxatilis.</title>
        <authorList>
            <person name="De Jode A."/>
            <person name="Faria R."/>
            <person name="Formenti G."/>
            <person name="Sims Y."/>
            <person name="Smith T.P."/>
            <person name="Tracey A."/>
            <person name="Wood J.M.D."/>
            <person name="Zagrodzka Z.B."/>
            <person name="Johannesson K."/>
            <person name="Butlin R.K."/>
            <person name="Leder E.H."/>
        </authorList>
    </citation>
    <scope>NUCLEOTIDE SEQUENCE [LARGE SCALE GENOMIC DNA]</scope>
    <source>
        <strain evidence="4">Snail1</strain>
        <tissue evidence="4">Muscle</tissue>
    </source>
</reference>
<feature type="signal peptide" evidence="2">
    <location>
        <begin position="1"/>
        <end position="19"/>
    </location>
</feature>